<feature type="region of interest" description="Disordered" evidence="1">
    <location>
        <begin position="447"/>
        <end position="467"/>
    </location>
</feature>
<keyword evidence="3" id="KW-0732">Signal</keyword>
<keyword evidence="2" id="KW-1133">Transmembrane helix</keyword>
<evidence type="ECO:0000256" key="2">
    <source>
        <dbReference type="SAM" id="Phobius"/>
    </source>
</evidence>
<feature type="signal peptide" evidence="3">
    <location>
        <begin position="1"/>
        <end position="24"/>
    </location>
</feature>
<organism evidence="4 5">
    <name type="scientific">Pseudoscardovia suis</name>
    <dbReference type="NCBI Taxonomy" id="987063"/>
    <lineage>
        <taxon>Bacteria</taxon>
        <taxon>Bacillati</taxon>
        <taxon>Actinomycetota</taxon>
        <taxon>Actinomycetes</taxon>
        <taxon>Bifidobacteriales</taxon>
        <taxon>Bifidobacteriaceae</taxon>
        <taxon>Pseudoscardovia</taxon>
    </lineage>
</organism>
<proteinExistence type="predicted"/>
<evidence type="ECO:0000256" key="1">
    <source>
        <dbReference type="SAM" id="MobiDB-lite"/>
    </source>
</evidence>
<reference evidence="4 5" key="1">
    <citation type="journal article" date="2017" name="BMC Genomics">
        <title>Comparative genomic and phylogenomic analyses of the Bifidobacteriaceae family.</title>
        <authorList>
            <person name="Lugli G.A."/>
            <person name="Milani C."/>
            <person name="Turroni F."/>
            <person name="Duranti S."/>
            <person name="Mancabelli L."/>
            <person name="Mangifesta M."/>
            <person name="Ferrario C."/>
            <person name="Modesto M."/>
            <person name="Mattarelli P."/>
            <person name="Jiri K."/>
            <person name="van Sinderen D."/>
            <person name="Ventura M."/>
        </authorList>
    </citation>
    <scope>NUCLEOTIDE SEQUENCE [LARGE SCALE GENOMIC DNA]</scope>
    <source>
        <strain evidence="4 5">DSM 24744</strain>
    </source>
</reference>
<evidence type="ECO:0000313" key="4">
    <source>
        <dbReference type="EMBL" id="OZG53763.1"/>
    </source>
</evidence>
<dbReference type="Proteomes" id="UP000216454">
    <property type="component" value="Unassembled WGS sequence"/>
</dbReference>
<name>A0A261F3Y0_9BIFI</name>
<keyword evidence="2" id="KW-0812">Transmembrane</keyword>
<evidence type="ECO:0000313" key="5">
    <source>
        <dbReference type="Proteomes" id="UP000216454"/>
    </source>
</evidence>
<accession>A0A261F3Y0</accession>
<keyword evidence="2" id="KW-0472">Membrane</keyword>
<evidence type="ECO:0000256" key="3">
    <source>
        <dbReference type="SAM" id="SignalP"/>
    </source>
</evidence>
<feature type="region of interest" description="Disordered" evidence="1">
    <location>
        <begin position="706"/>
        <end position="727"/>
    </location>
</feature>
<feature type="chain" id="PRO_5012808394" evidence="3">
    <location>
        <begin position="25"/>
        <end position="1204"/>
    </location>
</feature>
<dbReference type="AlphaFoldDB" id="A0A261F3Y0"/>
<protein>
    <submittedName>
        <fullName evidence="4">Cell surface protein</fullName>
    </submittedName>
</protein>
<feature type="compositionally biased region" description="Polar residues" evidence="1">
    <location>
        <begin position="706"/>
        <end position="723"/>
    </location>
</feature>
<keyword evidence="5" id="KW-1185">Reference proteome</keyword>
<feature type="compositionally biased region" description="Basic and acidic residues" evidence="1">
    <location>
        <begin position="447"/>
        <end position="456"/>
    </location>
</feature>
<sequence>MRWLALLVFAGMLSTILVSMPARAEVLKQPGYWINPTSDGQVSYGRHGISLSVTGYHGDNPEYCIEMMYRYITPTAWESRVVDSVDYKIAASMVAAHRADRSDDVQAAISYAIHEHLDPSITPDRLRRLTDVGLEGGDIAHVRQLAAQYWQEATLAAPQAFSSEYSYADCHKSGVIKVFAKNAVGGYASGVPFSIQSQGPIEIKQSSGTTTDGILEIPWTATGNGSAAYTVTYSDPIVHSSHNDNAQDIIRFEGEQSRIVPEIRFDVALPYQPTVSSVVPRVRVERGSVPLDTIVMGMNESGTWPQGVSIHVEGSLYGPYASKEQADDATQWSNGLLRAESAHDFSAPGQSYTLKKSDVTATKEALDELPTGWYRWVWRIIKAHQSPEAQYPMLADYTDEHDVNETALVIHAMQVELASQASASTAVPGQKLWDDVTLRVKDVNGDSKTDTGDWLHRPAKAGQSADSVETQIPLTLTGGLYMVPGTLPTGGSALPPGAVKIADARIVTNREGTVRADGIVSQAESAAGVSEDVLTMKDGYRLDDLPSGSYWWQWSARNADQKAAREATNHAAAADYPLEHDVAMIHADPRESTEVLRMQPTVTSSVTGAYKDAQSFGTIDGDYKGDHSAVSVVDAMSIPWLGAAKAQRVEKGRRLLDTVTVGLDPTVKHNRWYVAGDASTPVTVRVRGALYGPLSREEAQRIITGAQGTQASHDRQSSQNAQGNKPLDATDDVADALPVAARAVLDVSQPGTYVIDGAADGAGELADTVTLGEGFDLIDPPSGWYLWQWSIANADQTQLAKQTGHAIRVSSESGEGGGESRPAYPFLHDVTDKLGSLDENIIVPTTPSLTSLVVTQSDDSGNGDSSGAEGKVRTVDDATGLLAVTEGSLVGDTVSVEASTPQDVWLQWKQKAGVSGVDAQVKPISVTLHGALYAVDEARWAQLRDSPLDAVPQWAGEPVATRIVKEVDHFGSYDVEPVKVSKPGVYVWYWQMSADLYTADHVTEEAWAQWTHRLVHHAFGLTSESFVVREDVRETGCSIRTEASDDVPVGGQIYDTAIITCLEGTPAGQIPDTVDFPLYRQDQGDDANADTLVTVLPATAVDPANFPIVDGFVAKTTAVRVESAKTTVDSEGTYYFAERGYVDGAQGFQGARRCPDETVRAKELAQTGGAAIAVALVSAGCGGSGLVIRRICTRMTGGARKRRH</sequence>
<dbReference type="EMBL" id="MWWQ01000003">
    <property type="protein sequence ID" value="OZG53763.1"/>
    <property type="molecule type" value="Genomic_DNA"/>
</dbReference>
<comment type="caution">
    <text evidence="4">The sequence shown here is derived from an EMBL/GenBank/DDBJ whole genome shotgun (WGS) entry which is preliminary data.</text>
</comment>
<feature type="transmembrane region" description="Helical" evidence="2">
    <location>
        <begin position="1170"/>
        <end position="1192"/>
    </location>
</feature>
<gene>
    <name evidence="4" type="ORF">PSSU_0159</name>
</gene>